<sequence>MGITSPPYETDRTVGGGQQTNLRGEQKRGGYNDLAGYGSTPGQIGLLR</sequence>
<dbReference type="AlphaFoldDB" id="A0A6M3LNJ2"/>
<protein>
    <submittedName>
        <fullName evidence="2">Uncharacterized protein</fullName>
    </submittedName>
</protein>
<reference evidence="2" key="1">
    <citation type="submission" date="2020-03" db="EMBL/GenBank/DDBJ databases">
        <title>The deep terrestrial virosphere.</title>
        <authorList>
            <person name="Holmfeldt K."/>
            <person name="Nilsson E."/>
            <person name="Simone D."/>
            <person name="Lopez-Fernandez M."/>
            <person name="Wu X."/>
            <person name="de Brujin I."/>
            <person name="Lundin D."/>
            <person name="Andersson A."/>
            <person name="Bertilsson S."/>
            <person name="Dopson M."/>
        </authorList>
    </citation>
    <scope>NUCLEOTIDE SEQUENCE</scope>
    <source>
        <strain evidence="2">MM415B07941</strain>
    </source>
</reference>
<gene>
    <name evidence="2" type="ORF">MM415B07941_0002</name>
</gene>
<accession>A0A6M3LNJ2</accession>
<feature type="region of interest" description="Disordered" evidence="1">
    <location>
        <begin position="1"/>
        <end position="48"/>
    </location>
</feature>
<evidence type="ECO:0000256" key="1">
    <source>
        <dbReference type="SAM" id="MobiDB-lite"/>
    </source>
</evidence>
<organism evidence="2">
    <name type="scientific">viral metagenome</name>
    <dbReference type="NCBI Taxonomy" id="1070528"/>
    <lineage>
        <taxon>unclassified sequences</taxon>
        <taxon>metagenomes</taxon>
        <taxon>organismal metagenomes</taxon>
    </lineage>
</organism>
<proteinExistence type="predicted"/>
<dbReference type="EMBL" id="MT143415">
    <property type="protein sequence ID" value="QJA96590.1"/>
    <property type="molecule type" value="Genomic_DNA"/>
</dbReference>
<evidence type="ECO:0000313" key="2">
    <source>
        <dbReference type="EMBL" id="QJA96590.1"/>
    </source>
</evidence>
<name>A0A6M3LNJ2_9ZZZZ</name>